<dbReference type="Gene3D" id="1.20.5.4770">
    <property type="match status" value="1"/>
</dbReference>
<comment type="function">
    <text evidence="1">May be involved in environmental stress response.</text>
</comment>
<dbReference type="GO" id="GO:0003677">
    <property type="term" value="F:DNA binding"/>
    <property type="evidence" value="ECO:0007669"/>
    <property type="project" value="InterPro"/>
</dbReference>
<feature type="domain" description="AN1-type" evidence="8">
    <location>
        <begin position="141"/>
        <end position="189"/>
    </location>
</feature>
<evidence type="ECO:0000256" key="1">
    <source>
        <dbReference type="ARBA" id="ARBA00003732"/>
    </source>
</evidence>
<keyword evidence="2" id="KW-0479">Metal-binding</keyword>
<dbReference type="PROSITE" id="PS51036">
    <property type="entry name" value="ZF_A20"/>
    <property type="match status" value="1"/>
</dbReference>
<evidence type="ECO:0008006" key="11">
    <source>
        <dbReference type="Google" id="ProtNLM"/>
    </source>
</evidence>
<evidence type="ECO:0000256" key="5">
    <source>
        <dbReference type="PROSITE-ProRule" id="PRU00449"/>
    </source>
</evidence>
<reference evidence="9" key="1">
    <citation type="submission" date="2021-01" db="EMBL/GenBank/DDBJ databases">
        <authorList>
            <person name="Corre E."/>
            <person name="Pelletier E."/>
            <person name="Niang G."/>
            <person name="Scheremetjew M."/>
            <person name="Finn R."/>
            <person name="Kale V."/>
            <person name="Holt S."/>
            <person name="Cochrane G."/>
            <person name="Meng A."/>
            <person name="Brown T."/>
            <person name="Cohen L."/>
        </authorList>
    </citation>
    <scope>NUCLEOTIDE SEQUENCE</scope>
    <source>
        <strain evidence="9">CCMP1320</strain>
    </source>
</reference>
<dbReference type="SMART" id="SM00154">
    <property type="entry name" value="ZnF_AN1"/>
    <property type="match status" value="1"/>
</dbReference>
<dbReference type="GO" id="GO:0008270">
    <property type="term" value="F:zinc ion binding"/>
    <property type="evidence" value="ECO:0007669"/>
    <property type="project" value="UniProtKB-KW"/>
</dbReference>
<dbReference type="SUPFAM" id="SSF57716">
    <property type="entry name" value="Glucocorticoid receptor-like (DNA-binding domain)"/>
    <property type="match status" value="1"/>
</dbReference>
<feature type="region of interest" description="Disordered" evidence="6">
    <location>
        <begin position="62"/>
        <end position="144"/>
    </location>
</feature>
<dbReference type="PANTHER" id="PTHR10634">
    <property type="entry name" value="AN1-TYPE ZINC FINGER PROTEIN"/>
    <property type="match status" value="1"/>
</dbReference>
<accession>A0A6S8H1M8</accession>
<dbReference type="PANTHER" id="PTHR10634:SF149">
    <property type="entry name" value="AN1-TYPE DOMAIN-CONTAINING PROTEIN-RELATED"/>
    <property type="match status" value="1"/>
</dbReference>
<gene>
    <name evidence="9" type="ORF">DTER00134_LOCUS1681</name>
    <name evidence="10" type="ORF">DTER00134_LOCUS1682</name>
</gene>
<sequence length="209" mass="21485">MSQASQSENGQPSLCVAGCGFFSNIGTNGMCSKCHRDTQKAEQESAKAQQNLAQAAQLVRNAQQCTPAPPAPAPSSSPSSPAAQTVHEQQQQQHASTTAAAAAVAVEAAKPTTSSSAPEASSSAPAQPSASSSSATPPSKPPSTTRCLVCSKKVGLTGFNCKCNPDAVFCSAHRLAEAHDCTFDYKTSQRQLLAERNPVVQGAKVEKLG</sequence>
<evidence type="ECO:0000256" key="4">
    <source>
        <dbReference type="ARBA" id="ARBA00022833"/>
    </source>
</evidence>
<dbReference type="InterPro" id="IPR002653">
    <property type="entry name" value="Znf_A20"/>
</dbReference>
<keyword evidence="4" id="KW-0862">Zinc</keyword>
<dbReference type="SUPFAM" id="SSF118310">
    <property type="entry name" value="AN1-like Zinc finger"/>
    <property type="match status" value="1"/>
</dbReference>
<dbReference type="PROSITE" id="PS51039">
    <property type="entry name" value="ZF_AN1"/>
    <property type="match status" value="1"/>
</dbReference>
<dbReference type="Gene3D" id="4.10.1110.10">
    <property type="entry name" value="AN1-like Zinc finger"/>
    <property type="match status" value="1"/>
</dbReference>
<evidence type="ECO:0000313" key="9">
    <source>
        <dbReference type="EMBL" id="CAE0486642.1"/>
    </source>
</evidence>
<evidence type="ECO:0000256" key="3">
    <source>
        <dbReference type="ARBA" id="ARBA00022771"/>
    </source>
</evidence>
<name>A0A6S8H1M8_DUNTE</name>
<dbReference type="EMBL" id="HBIP01003687">
    <property type="protein sequence ID" value="CAE0486643.1"/>
    <property type="molecule type" value="Transcribed_RNA"/>
</dbReference>
<protein>
    <recommendedName>
        <fullName evidence="11">AN1-type domain-containing protein</fullName>
    </recommendedName>
</protein>
<feature type="compositionally biased region" description="Low complexity" evidence="6">
    <location>
        <begin position="76"/>
        <end position="144"/>
    </location>
</feature>
<evidence type="ECO:0000259" key="7">
    <source>
        <dbReference type="PROSITE" id="PS51036"/>
    </source>
</evidence>
<dbReference type="InterPro" id="IPR000058">
    <property type="entry name" value="Znf_AN1"/>
</dbReference>
<dbReference type="InterPro" id="IPR035896">
    <property type="entry name" value="AN1-like_Znf"/>
</dbReference>
<dbReference type="SMART" id="SM00259">
    <property type="entry name" value="ZnF_A20"/>
    <property type="match status" value="1"/>
</dbReference>
<evidence type="ECO:0000256" key="6">
    <source>
        <dbReference type="SAM" id="MobiDB-lite"/>
    </source>
</evidence>
<dbReference type="Pfam" id="PF01428">
    <property type="entry name" value="zf-AN1"/>
    <property type="match status" value="1"/>
</dbReference>
<keyword evidence="3 5" id="KW-0863">Zinc-finger</keyword>
<proteinExistence type="predicted"/>
<evidence type="ECO:0000256" key="2">
    <source>
        <dbReference type="ARBA" id="ARBA00022723"/>
    </source>
</evidence>
<organism evidence="9">
    <name type="scientific">Dunaliella tertiolecta</name>
    <name type="common">Green alga</name>
    <dbReference type="NCBI Taxonomy" id="3047"/>
    <lineage>
        <taxon>Eukaryota</taxon>
        <taxon>Viridiplantae</taxon>
        <taxon>Chlorophyta</taxon>
        <taxon>core chlorophytes</taxon>
        <taxon>Chlorophyceae</taxon>
        <taxon>CS clade</taxon>
        <taxon>Chlamydomonadales</taxon>
        <taxon>Dunaliellaceae</taxon>
        <taxon>Dunaliella</taxon>
    </lineage>
</organism>
<feature type="domain" description="A20-type" evidence="7">
    <location>
        <begin position="9"/>
        <end position="43"/>
    </location>
</feature>
<dbReference type="EMBL" id="HBIP01003686">
    <property type="protein sequence ID" value="CAE0486642.1"/>
    <property type="molecule type" value="Transcribed_RNA"/>
</dbReference>
<evidence type="ECO:0000259" key="8">
    <source>
        <dbReference type="PROSITE" id="PS51039"/>
    </source>
</evidence>
<dbReference type="AlphaFoldDB" id="A0A6S8H1M8"/>
<evidence type="ECO:0000313" key="10">
    <source>
        <dbReference type="EMBL" id="CAE0486643.1"/>
    </source>
</evidence>
<dbReference type="Pfam" id="PF01754">
    <property type="entry name" value="zf-A20"/>
    <property type="match status" value="1"/>
</dbReference>
<dbReference type="InterPro" id="IPR050652">
    <property type="entry name" value="AN1_A20_ZnFinger"/>
</dbReference>